<keyword evidence="2" id="KW-1185">Reference proteome</keyword>
<proteinExistence type="predicted"/>
<sequence>MYYRLFGAIQDRIESSQASATSSSARHLQVTLASSATSETSLPQFHGYRGEWGRFRDSFESLITRNASLSNLERYLYLRSAVKGEPARALKTLPVSGSNYDAAWELLRKRYEDTNELVDYHLDALFDLKVIRQESPSELRKLLDDVNNHTQALTSLGQTVDQRNAWLIRLIVRKLDTQTKREWRRRVCEADRAKTFTDLIVFLEQQYRFLAIDSQSGEITPSTSCRLIAQRKRKPAAVLNANEVRCPFCSDNHLLSRCESFKKLAIERRRETVRELRVCFNCLRSGHGVKNCTSSACQMCRARHHTLLHPGTTSDRAQTEHQRTQK</sequence>
<dbReference type="InterPro" id="IPR005312">
    <property type="entry name" value="DUF1759"/>
</dbReference>
<accession>A0A0N0BBV7</accession>
<dbReference type="AlphaFoldDB" id="A0A0N0BBV7"/>
<dbReference type="EMBL" id="KQ435982">
    <property type="protein sequence ID" value="KOX67764.1"/>
    <property type="molecule type" value="Genomic_DNA"/>
</dbReference>
<dbReference type="Pfam" id="PF03564">
    <property type="entry name" value="DUF1759"/>
    <property type="match status" value="1"/>
</dbReference>
<name>A0A0N0BBV7_9HYME</name>
<protein>
    <recommendedName>
        <fullName evidence="3">CCHC-type domain-containing protein</fullName>
    </recommendedName>
</protein>
<dbReference type="Proteomes" id="UP000053105">
    <property type="component" value="Unassembled WGS sequence"/>
</dbReference>
<gene>
    <name evidence="1" type="ORF">WN51_08192</name>
</gene>
<evidence type="ECO:0000313" key="1">
    <source>
        <dbReference type="EMBL" id="KOX67764.1"/>
    </source>
</evidence>
<dbReference type="PANTHER" id="PTHR47331:SF5">
    <property type="entry name" value="RIBONUCLEASE H"/>
    <property type="match status" value="1"/>
</dbReference>
<reference evidence="1 2" key="1">
    <citation type="submission" date="2015-07" db="EMBL/GenBank/DDBJ databases">
        <title>The genome of Melipona quadrifasciata.</title>
        <authorList>
            <person name="Pan H."/>
            <person name="Kapheim K."/>
        </authorList>
    </citation>
    <scope>NUCLEOTIDE SEQUENCE [LARGE SCALE GENOMIC DNA]</scope>
    <source>
        <strain evidence="1">0111107301</strain>
        <tissue evidence="1">Whole body</tissue>
    </source>
</reference>
<evidence type="ECO:0000313" key="2">
    <source>
        <dbReference type="Proteomes" id="UP000053105"/>
    </source>
</evidence>
<organism evidence="1 2">
    <name type="scientific">Melipona quadrifasciata</name>
    <dbReference type="NCBI Taxonomy" id="166423"/>
    <lineage>
        <taxon>Eukaryota</taxon>
        <taxon>Metazoa</taxon>
        <taxon>Ecdysozoa</taxon>
        <taxon>Arthropoda</taxon>
        <taxon>Hexapoda</taxon>
        <taxon>Insecta</taxon>
        <taxon>Pterygota</taxon>
        <taxon>Neoptera</taxon>
        <taxon>Endopterygota</taxon>
        <taxon>Hymenoptera</taxon>
        <taxon>Apocrita</taxon>
        <taxon>Aculeata</taxon>
        <taxon>Apoidea</taxon>
        <taxon>Anthophila</taxon>
        <taxon>Apidae</taxon>
        <taxon>Melipona</taxon>
    </lineage>
</organism>
<dbReference type="STRING" id="166423.A0A0N0BBV7"/>
<dbReference type="OrthoDB" id="7614251at2759"/>
<evidence type="ECO:0008006" key="3">
    <source>
        <dbReference type="Google" id="ProtNLM"/>
    </source>
</evidence>
<dbReference type="PANTHER" id="PTHR47331">
    <property type="entry name" value="PHD-TYPE DOMAIN-CONTAINING PROTEIN"/>
    <property type="match status" value="1"/>
</dbReference>